<comment type="caution">
    <text evidence="2">The sequence shown here is derived from an EMBL/GenBank/DDBJ whole genome shotgun (WGS) entry which is preliminary data.</text>
</comment>
<feature type="region of interest" description="Disordered" evidence="1">
    <location>
        <begin position="146"/>
        <end position="173"/>
    </location>
</feature>
<accession>A0AAN6S2F7</accession>
<dbReference type="Proteomes" id="UP001303473">
    <property type="component" value="Unassembled WGS sequence"/>
</dbReference>
<keyword evidence="3" id="KW-1185">Reference proteome</keyword>
<organism evidence="2 3">
    <name type="scientific">Diplogelasinospora grovesii</name>
    <dbReference type="NCBI Taxonomy" id="303347"/>
    <lineage>
        <taxon>Eukaryota</taxon>
        <taxon>Fungi</taxon>
        <taxon>Dikarya</taxon>
        <taxon>Ascomycota</taxon>
        <taxon>Pezizomycotina</taxon>
        <taxon>Sordariomycetes</taxon>
        <taxon>Sordariomycetidae</taxon>
        <taxon>Sordariales</taxon>
        <taxon>Diplogelasinosporaceae</taxon>
        <taxon>Diplogelasinospora</taxon>
    </lineage>
</organism>
<reference evidence="3" key="1">
    <citation type="journal article" date="2023" name="Mol. Phylogenet. Evol.">
        <title>Genome-scale phylogeny and comparative genomics of the fungal order Sordariales.</title>
        <authorList>
            <person name="Hensen N."/>
            <person name="Bonometti L."/>
            <person name="Westerberg I."/>
            <person name="Brannstrom I.O."/>
            <person name="Guillou S."/>
            <person name="Cros-Aarteil S."/>
            <person name="Calhoun S."/>
            <person name="Haridas S."/>
            <person name="Kuo A."/>
            <person name="Mondo S."/>
            <person name="Pangilinan J."/>
            <person name="Riley R."/>
            <person name="LaButti K."/>
            <person name="Andreopoulos B."/>
            <person name="Lipzen A."/>
            <person name="Chen C."/>
            <person name="Yan M."/>
            <person name="Daum C."/>
            <person name="Ng V."/>
            <person name="Clum A."/>
            <person name="Steindorff A."/>
            <person name="Ohm R.A."/>
            <person name="Martin F."/>
            <person name="Silar P."/>
            <person name="Natvig D.O."/>
            <person name="Lalanne C."/>
            <person name="Gautier V."/>
            <person name="Ament-Velasquez S.L."/>
            <person name="Kruys A."/>
            <person name="Hutchinson M.I."/>
            <person name="Powell A.J."/>
            <person name="Barry K."/>
            <person name="Miller A.N."/>
            <person name="Grigoriev I.V."/>
            <person name="Debuchy R."/>
            <person name="Gladieux P."/>
            <person name="Hiltunen Thoren M."/>
            <person name="Johannesson H."/>
        </authorList>
    </citation>
    <scope>NUCLEOTIDE SEQUENCE [LARGE SCALE GENOMIC DNA]</scope>
    <source>
        <strain evidence="3">CBS 340.73</strain>
    </source>
</reference>
<evidence type="ECO:0000313" key="2">
    <source>
        <dbReference type="EMBL" id="KAK3937533.1"/>
    </source>
</evidence>
<evidence type="ECO:0000256" key="1">
    <source>
        <dbReference type="SAM" id="MobiDB-lite"/>
    </source>
</evidence>
<proteinExistence type="predicted"/>
<name>A0AAN6S2F7_9PEZI</name>
<dbReference type="AlphaFoldDB" id="A0AAN6S2F7"/>
<evidence type="ECO:0000313" key="3">
    <source>
        <dbReference type="Proteomes" id="UP001303473"/>
    </source>
</evidence>
<dbReference type="EMBL" id="MU853852">
    <property type="protein sequence ID" value="KAK3937533.1"/>
    <property type="molecule type" value="Genomic_DNA"/>
</dbReference>
<sequence length="200" mass="20067">MDGSLPPAAFKQVLSPEYDGIGGAGGVPNSTEWAGHVSGIAPAQNDDNITMLLKAANCVAMPFADTGQSCSSSSGPNIHGSMLAGGSLDGRADHPKPRGTMDDNGRISTDVPFGQSGNPDGSTDNQVHMFAGNNDADLRAGAAITESPNIEDGGPTAPVDSEAGSGSGPADLSCHGQDATVGWGNAQWSSAHFMDCLSPG</sequence>
<gene>
    <name evidence="2" type="ORF">QBC46DRAFT_356607</name>
</gene>
<protein>
    <submittedName>
        <fullName evidence="2">Uncharacterized protein</fullName>
    </submittedName>
</protein>